<evidence type="ECO:0000256" key="2">
    <source>
        <dbReference type="ARBA" id="ARBA00022723"/>
    </source>
</evidence>
<sequence>MPLRLEPAPSFKDLFTLNGRTIAGMFLDSGDAGIAEICAGAGLDYLLIDAEHGPVNLAAILAQLRAIASYPVVPVVRVPTNDPVIIKQVLDLGAQSLIVPMVNTAEEARQAVAATRYAPAGVRGVGGVLVRSARWNRVPDYLARANALVSLLVQIESAEAVENAAEIAGTDGIDGVFIGPSDLAATMGLLGQQDHPEVVASVVRTIAAVKRAGKIIGVNAFVEAQARQYIAAGADFVNVGADVALIARGTEALVATYIGERHTSSAAPASY</sequence>
<evidence type="ECO:0000313" key="6">
    <source>
        <dbReference type="Proteomes" id="UP000325307"/>
    </source>
</evidence>
<dbReference type="Gene3D" id="3.20.20.60">
    <property type="entry name" value="Phosphoenolpyruvate-binding domains"/>
    <property type="match status" value="1"/>
</dbReference>
<evidence type="ECO:0000313" key="5">
    <source>
        <dbReference type="EMBL" id="GER23288.1"/>
    </source>
</evidence>
<dbReference type="OrthoDB" id="86160at2"/>
<dbReference type="GO" id="GO:0005737">
    <property type="term" value="C:cytoplasm"/>
    <property type="evidence" value="ECO:0007669"/>
    <property type="project" value="TreeGrafter"/>
</dbReference>
<dbReference type="EMBL" id="BKDJ01000008">
    <property type="protein sequence ID" value="GER23288.1"/>
    <property type="molecule type" value="Genomic_DNA"/>
</dbReference>
<comment type="caution">
    <text evidence="5">The sequence shown here is derived from an EMBL/GenBank/DDBJ whole genome shotgun (WGS) entry which is preliminary data.</text>
</comment>
<protein>
    <submittedName>
        <fullName evidence="5">4-hydroxy-2-oxo-heptane-1,7-dioate aldolase</fullName>
    </submittedName>
</protein>
<dbReference type="Pfam" id="PF03328">
    <property type="entry name" value="HpcH_HpaI"/>
    <property type="match status" value="1"/>
</dbReference>
<gene>
    <name evidence="5" type="primary">hpcH_2</name>
    <name evidence="5" type="ORF">NCCP1664_17840</name>
</gene>
<evidence type="ECO:0000256" key="1">
    <source>
        <dbReference type="ARBA" id="ARBA00005568"/>
    </source>
</evidence>
<dbReference type="AlphaFoldDB" id="A0A5A7NTZ8"/>
<keyword evidence="6" id="KW-1185">Reference proteome</keyword>
<dbReference type="PANTHER" id="PTHR30502:SF0">
    <property type="entry name" value="PHOSPHOENOLPYRUVATE CARBOXYLASE FAMILY PROTEIN"/>
    <property type="match status" value="1"/>
</dbReference>
<dbReference type="FunFam" id="3.20.20.60:FF:000004">
    <property type="entry name" value="5-keto-4-deoxy-D-glucarate aldolase"/>
    <property type="match status" value="1"/>
</dbReference>
<reference evidence="5 6" key="1">
    <citation type="submission" date="2019-09" db="EMBL/GenBank/DDBJ databases">
        <title>Arthrobacter zafarii sp. nov., a moderately thermotolerant and halotolerant actinobacterium isolated from Cholistan desert soil of Pakistan.</title>
        <authorList>
            <person name="Amin A."/>
            <person name="Ahmed I."/>
            <person name="Khalid N."/>
            <person name="Schumann P."/>
            <person name="Busse H.J."/>
            <person name="Khan I.U."/>
            <person name="Li S."/>
            <person name="Li W.J."/>
        </authorList>
    </citation>
    <scope>NUCLEOTIDE SEQUENCE [LARGE SCALE GENOMIC DNA]</scope>
    <source>
        <strain evidence="5 6">NCCP-1664</strain>
    </source>
</reference>
<proteinExistence type="inferred from homology"/>
<evidence type="ECO:0000259" key="4">
    <source>
        <dbReference type="Pfam" id="PF03328"/>
    </source>
</evidence>
<organism evidence="5 6">
    <name type="scientific">Zafaria cholistanensis</name>
    <dbReference type="NCBI Taxonomy" id="1682741"/>
    <lineage>
        <taxon>Bacteria</taxon>
        <taxon>Bacillati</taxon>
        <taxon>Actinomycetota</taxon>
        <taxon>Actinomycetes</taxon>
        <taxon>Micrococcales</taxon>
        <taxon>Micrococcaceae</taxon>
        <taxon>Zafaria</taxon>
    </lineage>
</organism>
<dbReference type="InterPro" id="IPR015813">
    <property type="entry name" value="Pyrv/PenolPyrv_kinase-like_dom"/>
</dbReference>
<comment type="similarity">
    <text evidence="1">Belongs to the HpcH/HpaI aldolase family.</text>
</comment>
<dbReference type="GO" id="GO:0046872">
    <property type="term" value="F:metal ion binding"/>
    <property type="evidence" value="ECO:0007669"/>
    <property type="project" value="UniProtKB-KW"/>
</dbReference>
<dbReference type="RefSeq" id="WP_149956890.1">
    <property type="nucleotide sequence ID" value="NZ_BKDJ01000008.1"/>
</dbReference>
<name>A0A5A7NTZ8_9MICC</name>
<dbReference type="InterPro" id="IPR050251">
    <property type="entry name" value="HpcH-HpaI_aldolase"/>
</dbReference>
<keyword evidence="2" id="KW-0479">Metal-binding</keyword>
<dbReference type="PANTHER" id="PTHR30502">
    <property type="entry name" value="2-KETO-3-DEOXY-L-RHAMNONATE ALDOLASE"/>
    <property type="match status" value="1"/>
</dbReference>
<feature type="domain" description="HpcH/HpaI aldolase/citrate lyase" evidence="4">
    <location>
        <begin position="24"/>
        <end position="246"/>
    </location>
</feature>
<dbReference type="InterPro" id="IPR040442">
    <property type="entry name" value="Pyrv_kinase-like_dom_sf"/>
</dbReference>
<accession>A0A5A7NTZ8</accession>
<evidence type="ECO:0000256" key="3">
    <source>
        <dbReference type="ARBA" id="ARBA00023239"/>
    </source>
</evidence>
<dbReference type="InterPro" id="IPR005000">
    <property type="entry name" value="Aldolase/citrate-lyase_domain"/>
</dbReference>
<dbReference type="GO" id="GO:0016832">
    <property type="term" value="F:aldehyde-lyase activity"/>
    <property type="evidence" value="ECO:0007669"/>
    <property type="project" value="UniProtKB-ARBA"/>
</dbReference>
<dbReference type="SUPFAM" id="SSF51621">
    <property type="entry name" value="Phosphoenolpyruvate/pyruvate domain"/>
    <property type="match status" value="1"/>
</dbReference>
<dbReference type="Proteomes" id="UP000325307">
    <property type="component" value="Unassembled WGS sequence"/>
</dbReference>
<keyword evidence="3" id="KW-0456">Lyase</keyword>